<dbReference type="EMBL" id="CP076724">
    <property type="protein sequence ID" value="QWV97467.1"/>
    <property type="molecule type" value="Genomic_DNA"/>
</dbReference>
<accession>A0ABX8JLE2</accession>
<evidence type="ECO:0000313" key="2">
    <source>
        <dbReference type="Proteomes" id="UP000683493"/>
    </source>
</evidence>
<sequence length="313" mass="34713">MDDLILRISRVSGYRDTAPVAITTTWGAFRDRCQAPQERGVLPLAEYLAADKATRDRQKDGTAIIAGTFSHPRTRLAEDLVELSMVVLDLDDGYYTFDQLCEKLECFECVVFTSYSHSEQTPKFRVYLPLANPLTGQIKPALERIIDYFDDQVGHLDPACRKPGQLFYAPAYPPGGADIFQCRHIEGLVLDPADFPETEAAPRPRFQRPALVPMTGSKPGDIFNATANWADILEPLGWRHCFRNHWTRPGKQFGVSASVLSAGFYIHSSAPETAPFVCGKTYTLFGAYALAHHGGDFSAAARELRHNFVAVAA</sequence>
<reference evidence="1 2" key="1">
    <citation type="submission" date="2021-06" db="EMBL/GenBank/DDBJ databases">
        <title>Gemonas diversity in paddy soil.</title>
        <authorList>
            <person name="Liu G."/>
        </authorList>
    </citation>
    <scope>NUCLEOTIDE SEQUENCE [LARGE SCALE GENOMIC DNA]</scope>
    <source>
        <strain evidence="1 2">RG29</strain>
    </source>
</reference>
<name>A0ABX8JLE2_9BACT</name>
<dbReference type="Proteomes" id="UP000683493">
    <property type="component" value="Chromosome"/>
</dbReference>
<evidence type="ECO:0000313" key="1">
    <source>
        <dbReference type="EMBL" id="QWV97467.1"/>
    </source>
</evidence>
<keyword evidence="2" id="KW-1185">Reference proteome</keyword>
<protein>
    <submittedName>
        <fullName evidence="1">Uncharacterized protein</fullName>
    </submittedName>
</protein>
<gene>
    <name evidence="1" type="ORF">KP005_19365</name>
</gene>
<organism evidence="1 2">
    <name type="scientific">Geomonas diazotrophica</name>
    <dbReference type="NCBI Taxonomy" id="2843197"/>
    <lineage>
        <taxon>Bacteria</taxon>
        <taxon>Pseudomonadati</taxon>
        <taxon>Thermodesulfobacteriota</taxon>
        <taxon>Desulfuromonadia</taxon>
        <taxon>Geobacterales</taxon>
        <taxon>Geobacteraceae</taxon>
        <taxon>Geomonas</taxon>
    </lineage>
</organism>
<proteinExistence type="predicted"/>